<evidence type="ECO:0000256" key="4">
    <source>
        <dbReference type="ARBA" id="ARBA00023308"/>
    </source>
</evidence>
<dbReference type="EC" id="5.1.3.32" evidence="5"/>
<dbReference type="PANTHER" id="PTHR34389">
    <property type="entry name" value="L-RHAMNOSE MUTAROTASE"/>
    <property type="match status" value="1"/>
</dbReference>
<dbReference type="InterPro" id="IPR011008">
    <property type="entry name" value="Dimeric_a/b-barrel"/>
</dbReference>
<keyword evidence="3" id="KW-0119">Carbohydrate metabolism</keyword>
<evidence type="ECO:0000313" key="7">
    <source>
        <dbReference type="Proteomes" id="UP000230000"/>
    </source>
</evidence>
<keyword evidence="2" id="KW-0413">Isomerase</keyword>
<dbReference type="Pfam" id="PF05336">
    <property type="entry name" value="rhaM"/>
    <property type="match status" value="1"/>
</dbReference>
<comment type="caution">
    <text evidence="6">The sequence shown here is derived from an EMBL/GenBank/DDBJ whole genome shotgun (WGS) entry which is preliminary data.</text>
</comment>
<dbReference type="OrthoDB" id="9799608at2"/>
<sequence>MKRLAFKMQLKPGYAAEYQKRHDTIWPELKQLLKETGIHHYGIYLDRETNILFAALEIENEATYAALPQHPVMQKWWKYMADIMETHPDHSPISIPLEEMFYLE</sequence>
<reference evidence="6 7" key="1">
    <citation type="submission" date="2017-11" db="EMBL/GenBank/DDBJ databases">
        <title>Genomic Encyclopedia of Archaeal and Bacterial Type Strains, Phase II (KMG-II): From Individual Species to Whole Genera.</title>
        <authorList>
            <person name="Goeker M."/>
        </authorList>
    </citation>
    <scope>NUCLEOTIDE SEQUENCE [LARGE SCALE GENOMIC DNA]</scope>
    <source>
        <strain evidence="6 7">DSM 27268</strain>
    </source>
</reference>
<name>A0A2M9CVZ0_9BACT</name>
<dbReference type="GO" id="GO:0062192">
    <property type="term" value="F:L-rhamnose mutarotase activity"/>
    <property type="evidence" value="ECO:0007669"/>
    <property type="project" value="UniProtKB-UniRule"/>
</dbReference>
<dbReference type="GO" id="GO:0019301">
    <property type="term" value="P:rhamnose catabolic process"/>
    <property type="evidence" value="ECO:0007669"/>
    <property type="project" value="UniProtKB-UniRule"/>
</dbReference>
<dbReference type="NCBIfam" id="TIGR02625">
    <property type="entry name" value="YiiL_rotase"/>
    <property type="match status" value="1"/>
</dbReference>
<dbReference type="Gene3D" id="3.30.70.100">
    <property type="match status" value="1"/>
</dbReference>
<dbReference type="PANTHER" id="PTHR34389:SF2">
    <property type="entry name" value="L-RHAMNOSE MUTAROTASE"/>
    <property type="match status" value="1"/>
</dbReference>
<dbReference type="GO" id="GO:0005737">
    <property type="term" value="C:cytoplasm"/>
    <property type="evidence" value="ECO:0007669"/>
    <property type="project" value="InterPro"/>
</dbReference>
<evidence type="ECO:0000256" key="5">
    <source>
        <dbReference type="NCBIfam" id="TIGR02625"/>
    </source>
</evidence>
<keyword evidence="1" id="KW-0963">Cytoplasm</keyword>
<accession>A0A2M9CVZ0</accession>
<gene>
    <name evidence="6" type="ORF">BXY57_1694</name>
</gene>
<dbReference type="SUPFAM" id="SSF54909">
    <property type="entry name" value="Dimeric alpha+beta barrel"/>
    <property type="match status" value="1"/>
</dbReference>
<evidence type="ECO:0000256" key="3">
    <source>
        <dbReference type="ARBA" id="ARBA00023277"/>
    </source>
</evidence>
<dbReference type="AlphaFoldDB" id="A0A2M9CVZ0"/>
<organism evidence="6 7">
    <name type="scientific">Thermoflavifilum aggregans</name>
    <dbReference type="NCBI Taxonomy" id="454188"/>
    <lineage>
        <taxon>Bacteria</taxon>
        <taxon>Pseudomonadati</taxon>
        <taxon>Bacteroidota</taxon>
        <taxon>Chitinophagia</taxon>
        <taxon>Chitinophagales</taxon>
        <taxon>Chitinophagaceae</taxon>
        <taxon>Thermoflavifilum</taxon>
    </lineage>
</organism>
<dbReference type="HAMAP" id="MF_01663">
    <property type="entry name" value="L_rham_rotase"/>
    <property type="match status" value="1"/>
</dbReference>
<evidence type="ECO:0000256" key="2">
    <source>
        <dbReference type="ARBA" id="ARBA00023235"/>
    </source>
</evidence>
<protein>
    <recommendedName>
        <fullName evidence="5">L-rhamnose mutarotase</fullName>
        <ecNumber evidence="5">5.1.3.32</ecNumber>
    </recommendedName>
</protein>
<proteinExistence type="inferred from homology"/>
<keyword evidence="4" id="KW-0684">Rhamnose metabolism</keyword>
<keyword evidence="7" id="KW-1185">Reference proteome</keyword>
<dbReference type="RefSeq" id="WP_100314617.1">
    <property type="nucleotide sequence ID" value="NZ_PGFG01000001.1"/>
</dbReference>
<dbReference type="EMBL" id="PGFG01000001">
    <property type="protein sequence ID" value="PJJ76092.1"/>
    <property type="molecule type" value="Genomic_DNA"/>
</dbReference>
<dbReference type="InterPro" id="IPR008000">
    <property type="entry name" value="Rham/fucose_mutarotase"/>
</dbReference>
<dbReference type="Proteomes" id="UP000230000">
    <property type="component" value="Unassembled WGS sequence"/>
</dbReference>
<evidence type="ECO:0000313" key="6">
    <source>
        <dbReference type="EMBL" id="PJJ76092.1"/>
    </source>
</evidence>
<evidence type="ECO:0000256" key="1">
    <source>
        <dbReference type="ARBA" id="ARBA00022490"/>
    </source>
</evidence>
<dbReference type="InterPro" id="IPR013448">
    <property type="entry name" value="L-rhamnose_mutarotase"/>
</dbReference>